<evidence type="ECO:0000256" key="2">
    <source>
        <dbReference type="ARBA" id="ARBA00022448"/>
    </source>
</evidence>
<evidence type="ECO:0000256" key="4">
    <source>
        <dbReference type="ARBA" id="ARBA00022824"/>
    </source>
</evidence>
<reference evidence="7" key="1">
    <citation type="submission" date="2022-11" db="UniProtKB">
        <authorList>
            <consortium name="WormBaseParasite"/>
        </authorList>
    </citation>
    <scope>IDENTIFICATION</scope>
</reference>
<protein>
    <submittedName>
        <fullName evidence="7">MTP large subunit lipid-binding domain-containing protein</fullName>
    </submittedName>
</protein>
<evidence type="ECO:0000313" key="7">
    <source>
        <dbReference type="WBParaSite" id="sdigi.contig66.g3438.t1"/>
    </source>
</evidence>
<feature type="domain" description="MTP large subunit lipid-binding" evidence="5">
    <location>
        <begin position="291"/>
        <end position="493"/>
    </location>
</feature>
<organism evidence="6 7">
    <name type="scientific">Setaria digitata</name>
    <dbReference type="NCBI Taxonomy" id="48799"/>
    <lineage>
        <taxon>Eukaryota</taxon>
        <taxon>Metazoa</taxon>
        <taxon>Ecdysozoa</taxon>
        <taxon>Nematoda</taxon>
        <taxon>Chromadorea</taxon>
        <taxon>Rhabditida</taxon>
        <taxon>Spirurina</taxon>
        <taxon>Spiruromorpha</taxon>
        <taxon>Filarioidea</taxon>
        <taxon>Setariidae</taxon>
        <taxon>Setaria</taxon>
    </lineage>
</organism>
<dbReference type="GO" id="GO:0005794">
    <property type="term" value="C:Golgi apparatus"/>
    <property type="evidence" value="ECO:0007669"/>
    <property type="project" value="TreeGrafter"/>
</dbReference>
<dbReference type="GO" id="GO:0008289">
    <property type="term" value="F:lipid binding"/>
    <property type="evidence" value="ECO:0007669"/>
    <property type="project" value="InterPro"/>
</dbReference>
<evidence type="ECO:0000313" key="6">
    <source>
        <dbReference type="Proteomes" id="UP000887581"/>
    </source>
</evidence>
<sequence length="496" mass="56478">MAKDIVRMNEERLLIECSLRFILLKSILQKSSKFVDEKGHDLGLIVNSILFTTAEDLLDSIKEFRNTSVMPLFVDALGLTGTRTSYNVCKNAFSTVAPEFLERFLQALSHSTKIDMIIINDLAAWMKDTNDEYIWKHLAFAVATLYRRYCESTKSLKFACENGKDKTISKLLRIFDNTCPLRQTVADQTLAVEILLNILPHTELIGTYLLRSEKLFPTEHEKWAYFYKSTARRREASEDVKLYWNKMRSFRVFQPNYAHRSLKATSDVSTITIAELGNNNITVWIRTANDQGILSWNDVSISLISKQKYPLHLMEMFVETRGLKTYLLDSENNDNDENDDNDNDPLARAQISLTNNRMPPITIFDGYSEMLNSLWNADGQPMLLYDTNLIYRQYYGYVPLMSGLSLTLDIMGTISVALYGSASISFWNKDAKTIVNSTISTKLEGSLSLASENNLIGKATTLMEATGTVNIRFDADFFAVPHLFCTTISHSPFVIR</sequence>
<dbReference type="InterPro" id="IPR045811">
    <property type="entry name" value="MTP_lip-bd"/>
</dbReference>
<dbReference type="GO" id="GO:0016323">
    <property type="term" value="C:basolateral plasma membrane"/>
    <property type="evidence" value="ECO:0007669"/>
    <property type="project" value="TreeGrafter"/>
</dbReference>
<proteinExistence type="predicted"/>
<dbReference type="Gene3D" id="1.25.10.20">
    <property type="entry name" value="Vitellinogen, superhelical"/>
    <property type="match status" value="1"/>
</dbReference>
<evidence type="ECO:0000259" key="5">
    <source>
        <dbReference type="Pfam" id="PF19444"/>
    </source>
</evidence>
<evidence type="ECO:0000256" key="3">
    <source>
        <dbReference type="ARBA" id="ARBA00022729"/>
    </source>
</evidence>
<dbReference type="GO" id="GO:0042157">
    <property type="term" value="P:lipoprotein metabolic process"/>
    <property type="evidence" value="ECO:0007669"/>
    <property type="project" value="TreeGrafter"/>
</dbReference>
<accession>A0A915PZW0</accession>
<dbReference type="PANTHER" id="PTHR13024:SF0">
    <property type="entry name" value="MICROSOMAL TRIACYLGLYCEROL TRANSFER PROTEIN"/>
    <property type="match status" value="1"/>
</dbReference>
<dbReference type="GO" id="GO:0005783">
    <property type="term" value="C:endoplasmic reticulum"/>
    <property type="evidence" value="ECO:0007669"/>
    <property type="project" value="UniProtKB-SubCell"/>
</dbReference>
<name>A0A915PZW0_9BILA</name>
<dbReference type="InterPro" id="IPR011030">
    <property type="entry name" value="Lipovitellin_superhlx_dom"/>
</dbReference>
<keyword evidence="3" id="KW-0732">Signal</keyword>
<keyword evidence="2" id="KW-0813">Transport</keyword>
<comment type="subcellular location">
    <subcellularLocation>
        <location evidence="1">Endoplasmic reticulum</location>
    </subcellularLocation>
</comment>
<dbReference type="Pfam" id="PF19444">
    <property type="entry name" value="MTP_lip_bd"/>
    <property type="match status" value="1"/>
</dbReference>
<dbReference type="SUPFAM" id="SSF48431">
    <property type="entry name" value="Lipovitellin-phosvitin complex, superhelical domain"/>
    <property type="match status" value="1"/>
</dbReference>
<dbReference type="InterPro" id="IPR039988">
    <property type="entry name" value="MTTP"/>
</dbReference>
<dbReference type="AlphaFoldDB" id="A0A915PZW0"/>
<dbReference type="PANTHER" id="PTHR13024">
    <property type="entry name" value="MICROSOMAL TRIGLYCERIDE TRANSFER PROTEIN, LARGE SUBUNIT"/>
    <property type="match status" value="1"/>
</dbReference>
<dbReference type="GO" id="GO:0005548">
    <property type="term" value="F:phospholipid transporter activity"/>
    <property type="evidence" value="ECO:0007669"/>
    <property type="project" value="InterPro"/>
</dbReference>
<dbReference type="WBParaSite" id="sdigi.contig66.g3438.t1">
    <property type="protein sequence ID" value="sdigi.contig66.g3438.t1"/>
    <property type="gene ID" value="sdigi.contig66.g3438"/>
</dbReference>
<keyword evidence="4" id="KW-0256">Endoplasmic reticulum</keyword>
<keyword evidence="6" id="KW-1185">Reference proteome</keyword>
<evidence type="ECO:0000256" key="1">
    <source>
        <dbReference type="ARBA" id="ARBA00004240"/>
    </source>
</evidence>
<dbReference type="Proteomes" id="UP000887581">
    <property type="component" value="Unplaced"/>
</dbReference>